<evidence type="ECO:0000313" key="3">
    <source>
        <dbReference type="Proteomes" id="UP000563906"/>
    </source>
</evidence>
<accession>A0A839AL15</accession>
<proteinExistence type="predicted"/>
<evidence type="ECO:0000313" key="2">
    <source>
        <dbReference type="EMBL" id="MBA6155070.1"/>
    </source>
</evidence>
<organism evidence="2 3">
    <name type="scientific">Tenacibaculum pelagium</name>
    <dbReference type="NCBI Taxonomy" id="2759527"/>
    <lineage>
        <taxon>Bacteria</taxon>
        <taxon>Pseudomonadati</taxon>
        <taxon>Bacteroidota</taxon>
        <taxon>Flavobacteriia</taxon>
        <taxon>Flavobacteriales</taxon>
        <taxon>Flavobacteriaceae</taxon>
        <taxon>Tenacibaculum</taxon>
    </lineage>
</organism>
<keyword evidence="1" id="KW-0472">Membrane</keyword>
<dbReference type="EMBL" id="JACGLS010000001">
    <property type="protein sequence ID" value="MBA6155070.1"/>
    <property type="molecule type" value="Genomic_DNA"/>
</dbReference>
<comment type="caution">
    <text evidence="2">The sequence shown here is derived from an EMBL/GenBank/DDBJ whole genome shotgun (WGS) entry which is preliminary data.</text>
</comment>
<name>A0A839AL15_9FLAO</name>
<keyword evidence="1" id="KW-0812">Transmembrane</keyword>
<keyword evidence="3" id="KW-1185">Reference proteome</keyword>
<sequence>MVKKKNNIQTWIAIVSIIVPILVTFFIKLIENENKELSIYFKQTEKVLIKKTTINNNIALSYDSINVENISIAEIIIENSGNTPLTKLDFEKEGFELIVTPNVKKNKNNTLPYLMDVTCSENAKQRGSELSFSSNEKNGVIEYLPSLLNKGDRVILEVYIPLDTKINLDYNGKIKGGMIKSPILYSDIKKTSKLEDLITSINNIFLFKYFTVILFALLFSTMIIGAISLESLSTNDTNKWSDMNIQSKFFMILMILFSLLFLILLIASVII</sequence>
<feature type="transmembrane region" description="Helical" evidence="1">
    <location>
        <begin position="12"/>
        <end position="30"/>
    </location>
</feature>
<dbReference type="RefSeq" id="WP_182123585.1">
    <property type="nucleotide sequence ID" value="NZ_JACGLS010000001.1"/>
</dbReference>
<dbReference type="Proteomes" id="UP000563906">
    <property type="component" value="Unassembled WGS sequence"/>
</dbReference>
<keyword evidence="1" id="KW-1133">Transmembrane helix</keyword>
<feature type="transmembrane region" description="Helical" evidence="1">
    <location>
        <begin position="209"/>
        <end position="229"/>
    </location>
</feature>
<dbReference type="AlphaFoldDB" id="A0A839AL15"/>
<reference evidence="2 3" key="1">
    <citation type="submission" date="2020-07" db="EMBL/GenBank/DDBJ databases">
        <title>Bacterium isolated from marine sediment.</title>
        <authorList>
            <person name="Shang D."/>
            <person name="Du Z.-J."/>
        </authorList>
    </citation>
    <scope>NUCLEOTIDE SEQUENCE [LARGE SCALE GENOMIC DNA]</scope>
    <source>
        <strain evidence="2 3">S7007</strain>
    </source>
</reference>
<feature type="transmembrane region" description="Helical" evidence="1">
    <location>
        <begin position="249"/>
        <end position="270"/>
    </location>
</feature>
<evidence type="ECO:0000256" key="1">
    <source>
        <dbReference type="SAM" id="Phobius"/>
    </source>
</evidence>
<gene>
    <name evidence="2" type="ORF">H3Z83_00830</name>
</gene>
<protein>
    <submittedName>
        <fullName evidence="2">Uncharacterized protein</fullName>
    </submittedName>
</protein>